<dbReference type="EMBL" id="CAJMWS010000226">
    <property type="protein sequence ID" value="CAE6383487.1"/>
    <property type="molecule type" value="Genomic_DNA"/>
</dbReference>
<feature type="domain" description="C2H2-type" evidence="2">
    <location>
        <begin position="326"/>
        <end position="353"/>
    </location>
</feature>
<keyword evidence="1" id="KW-0863">Zinc-finger</keyword>
<comment type="caution">
    <text evidence="3">The sequence shown here is derived from an EMBL/GenBank/DDBJ whole genome shotgun (WGS) entry which is preliminary data.</text>
</comment>
<dbReference type="PROSITE" id="PS00028">
    <property type="entry name" value="ZINC_FINGER_C2H2_1"/>
    <property type="match status" value="1"/>
</dbReference>
<dbReference type="SMART" id="SM00355">
    <property type="entry name" value="ZnF_C2H2"/>
    <property type="match status" value="2"/>
</dbReference>
<dbReference type="InterPro" id="IPR013087">
    <property type="entry name" value="Znf_C2H2_type"/>
</dbReference>
<evidence type="ECO:0000259" key="2">
    <source>
        <dbReference type="PROSITE" id="PS50157"/>
    </source>
</evidence>
<keyword evidence="1" id="KW-0479">Metal-binding</keyword>
<accession>A0A8H2WL36</accession>
<sequence>MFFPVLFLMLMAEALLMIIALDYELRVALPPALAYILKKLDSDSIRYPKFLAGITSHHGSPRAPVSKGHTSTCAIHKNGVMGCATFFEHDDYEYKLLCHGELYFRPKGTHIFRLGPILPKKPGSLFTVKLDSAASKVITFCFVPGSRALGEVNGYAEFRPVQTCIASSQEAHGLEYTQGQGCIFDWIYGACSSSQYPWDYNRLYDVGWMHSNATTEELFVSGEEVLAEDCPLFAEHPQSSLTQSLGGLDLSSFEQFHLPGDLGGEIRVGLAHVELNNPVFQQANNAQSISTSSALPSLPVPLTPAHQSGASTLAGSPVTSRSVLRRTCAICSRVLRRPSALAIHMNAHFGYRPHQCPDCHYSSTNVTNLQRHQQNRHASGGN</sequence>
<dbReference type="Gene3D" id="3.30.160.60">
    <property type="entry name" value="Classic Zinc Finger"/>
    <property type="match status" value="1"/>
</dbReference>
<dbReference type="Pfam" id="PF00096">
    <property type="entry name" value="zf-C2H2"/>
    <property type="match status" value="2"/>
</dbReference>
<organism evidence="3 4">
    <name type="scientific">Rhizoctonia solani</name>
    <dbReference type="NCBI Taxonomy" id="456999"/>
    <lineage>
        <taxon>Eukaryota</taxon>
        <taxon>Fungi</taxon>
        <taxon>Dikarya</taxon>
        <taxon>Basidiomycota</taxon>
        <taxon>Agaricomycotina</taxon>
        <taxon>Agaricomycetes</taxon>
        <taxon>Cantharellales</taxon>
        <taxon>Ceratobasidiaceae</taxon>
        <taxon>Rhizoctonia</taxon>
    </lineage>
</organism>
<proteinExistence type="predicted"/>
<reference evidence="3" key="1">
    <citation type="submission" date="2021-01" db="EMBL/GenBank/DDBJ databases">
        <authorList>
            <person name="Kaushik A."/>
        </authorList>
    </citation>
    <scope>NUCLEOTIDE SEQUENCE</scope>
    <source>
        <strain evidence="3">AG1-1C</strain>
    </source>
</reference>
<gene>
    <name evidence="3" type="ORF">RDB_LOCUS36150</name>
</gene>
<dbReference type="InterPro" id="IPR036236">
    <property type="entry name" value="Znf_C2H2_sf"/>
</dbReference>
<dbReference type="AlphaFoldDB" id="A0A8H2WL36"/>
<dbReference type="Proteomes" id="UP000663846">
    <property type="component" value="Unassembled WGS sequence"/>
</dbReference>
<name>A0A8H2WL36_9AGAM</name>
<evidence type="ECO:0000313" key="4">
    <source>
        <dbReference type="Proteomes" id="UP000663846"/>
    </source>
</evidence>
<dbReference type="SUPFAM" id="SSF57667">
    <property type="entry name" value="beta-beta-alpha zinc fingers"/>
    <property type="match status" value="1"/>
</dbReference>
<evidence type="ECO:0000313" key="3">
    <source>
        <dbReference type="EMBL" id="CAE6383487.1"/>
    </source>
</evidence>
<dbReference type="GO" id="GO:0008270">
    <property type="term" value="F:zinc ion binding"/>
    <property type="evidence" value="ECO:0007669"/>
    <property type="project" value="UniProtKB-KW"/>
</dbReference>
<dbReference type="PROSITE" id="PS50157">
    <property type="entry name" value="ZINC_FINGER_C2H2_2"/>
    <property type="match status" value="1"/>
</dbReference>
<evidence type="ECO:0000256" key="1">
    <source>
        <dbReference type="PROSITE-ProRule" id="PRU00042"/>
    </source>
</evidence>
<protein>
    <recommendedName>
        <fullName evidence="2">C2H2-type domain-containing protein</fullName>
    </recommendedName>
</protein>
<keyword evidence="1" id="KW-0862">Zinc</keyword>